<keyword evidence="5" id="KW-0547">Nucleotide-binding</keyword>
<evidence type="ECO:0000256" key="3">
    <source>
        <dbReference type="ARBA" id="ARBA00022679"/>
    </source>
</evidence>
<evidence type="ECO:0000256" key="14">
    <source>
        <dbReference type="ARBA" id="ARBA00075117"/>
    </source>
</evidence>
<keyword evidence="4" id="KW-0479">Metal-binding</keyword>
<accession>A0A927EZP6</accession>
<keyword evidence="18" id="KW-1185">Reference proteome</keyword>
<evidence type="ECO:0000256" key="1">
    <source>
        <dbReference type="ARBA" id="ARBA00013081"/>
    </source>
</evidence>
<evidence type="ECO:0000256" key="15">
    <source>
        <dbReference type="ARBA" id="ARBA00081350"/>
    </source>
</evidence>
<keyword evidence="8" id="KW-0067">ATP-binding</keyword>
<dbReference type="PANTHER" id="PTHR43156">
    <property type="entry name" value="STAGE II SPORULATION PROTEIN E-RELATED"/>
    <property type="match status" value="1"/>
</dbReference>
<dbReference type="Pfam" id="PF08448">
    <property type="entry name" value="PAS_4"/>
    <property type="match status" value="1"/>
</dbReference>
<comment type="caution">
    <text evidence="17">The sequence shown here is derived from an EMBL/GenBank/DDBJ whole genome shotgun (WGS) entry which is preliminary data.</text>
</comment>
<dbReference type="Gene3D" id="3.30.565.10">
    <property type="entry name" value="Histidine kinase-like ATPase, C-terminal domain"/>
    <property type="match status" value="1"/>
</dbReference>
<dbReference type="PANTHER" id="PTHR43156:SF2">
    <property type="entry name" value="STAGE II SPORULATION PROTEIN E"/>
    <property type="match status" value="1"/>
</dbReference>
<dbReference type="Proteomes" id="UP000632289">
    <property type="component" value="Unassembled WGS sequence"/>
</dbReference>
<evidence type="ECO:0000256" key="12">
    <source>
        <dbReference type="ARBA" id="ARBA00047761"/>
    </source>
</evidence>
<evidence type="ECO:0000256" key="11">
    <source>
        <dbReference type="ARBA" id="ARBA00023211"/>
    </source>
</evidence>
<dbReference type="SMART" id="SM00331">
    <property type="entry name" value="PP2C_SIG"/>
    <property type="match status" value="1"/>
</dbReference>
<dbReference type="InterPro" id="IPR001932">
    <property type="entry name" value="PPM-type_phosphatase-like_dom"/>
</dbReference>
<dbReference type="InterPro" id="IPR000014">
    <property type="entry name" value="PAS"/>
</dbReference>
<comment type="function">
    <text evidence="13">Primarily acts as an independent SigF regulator that is sensitive to the osmosensory signal, mediating the cross talk of PknD with the SigF regulon. Possesses both phosphatase and kinase activities. The kinase domain functions as a classic anti-sigma factor-like kinase to phosphorylate the anti-anti-sigma factor domain at the canonical regulatory site, and the phosphatase domain antagonizes this activity.</text>
</comment>
<evidence type="ECO:0000313" key="18">
    <source>
        <dbReference type="Proteomes" id="UP000632289"/>
    </source>
</evidence>
<dbReference type="Gene3D" id="3.60.40.10">
    <property type="entry name" value="PPM-type phosphatase domain"/>
    <property type="match status" value="1"/>
</dbReference>
<keyword evidence="6" id="KW-0418">Kinase</keyword>
<evidence type="ECO:0000313" key="17">
    <source>
        <dbReference type="EMBL" id="MBD3932950.1"/>
    </source>
</evidence>
<dbReference type="GO" id="GO:0005524">
    <property type="term" value="F:ATP binding"/>
    <property type="evidence" value="ECO:0007669"/>
    <property type="project" value="UniProtKB-KW"/>
</dbReference>
<dbReference type="GO" id="GO:0046872">
    <property type="term" value="F:metal ion binding"/>
    <property type="evidence" value="ECO:0007669"/>
    <property type="project" value="UniProtKB-KW"/>
</dbReference>
<dbReference type="InterPro" id="IPR013656">
    <property type="entry name" value="PAS_4"/>
</dbReference>
<keyword evidence="2" id="KW-0597">Phosphoprotein</keyword>
<dbReference type="InterPro" id="IPR052016">
    <property type="entry name" value="Bact_Sigma-Reg"/>
</dbReference>
<proteinExistence type="predicted"/>
<dbReference type="InterPro" id="IPR013767">
    <property type="entry name" value="PAS_fold"/>
</dbReference>
<keyword evidence="7" id="KW-0378">Hydrolase</keyword>
<keyword evidence="11" id="KW-0464">Manganese</keyword>
<dbReference type="CDD" id="cd00130">
    <property type="entry name" value="PAS"/>
    <property type="match status" value="1"/>
</dbReference>
<dbReference type="SMART" id="SM00091">
    <property type="entry name" value="PAS"/>
    <property type="match status" value="2"/>
</dbReference>
<keyword evidence="9" id="KW-0460">Magnesium</keyword>
<feature type="domain" description="PAS" evidence="16">
    <location>
        <begin position="7"/>
        <end position="65"/>
    </location>
</feature>
<evidence type="ECO:0000256" key="2">
    <source>
        <dbReference type="ARBA" id="ARBA00022553"/>
    </source>
</evidence>
<evidence type="ECO:0000256" key="7">
    <source>
        <dbReference type="ARBA" id="ARBA00022801"/>
    </source>
</evidence>
<dbReference type="GO" id="GO:0006355">
    <property type="term" value="P:regulation of DNA-templated transcription"/>
    <property type="evidence" value="ECO:0007669"/>
    <property type="project" value="InterPro"/>
</dbReference>
<dbReference type="InterPro" id="IPR036457">
    <property type="entry name" value="PPM-type-like_dom_sf"/>
</dbReference>
<dbReference type="FunFam" id="3.60.40.10:FF:000005">
    <property type="entry name" value="Serine/threonine protein phosphatase"/>
    <property type="match status" value="1"/>
</dbReference>
<evidence type="ECO:0000259" key="16">
    <source>
        <dbReference type="PROSITE" id="PS50112"/>
    </source>
</evidence>
<evidence type="ECO:0000256" key="9">
    <source>
        <dbReference type="ARBA" id="ARBA00022842"/>
    </source>
</evidence>
<evidence type="ECO:0000256" key="4">
    <source>
        <dbReference type="ARBA" id="ARBA00022723"/>
    </source>
</evidence>
<dbReference type="RefSeq" id="WP_191210246.1">
    <property type="nucleotide sequence ID" value="NZ_BAABKL010000050.1"/>
</dbReference>
<dbReference type="CDD" id="cd16936">
    <property type="entry name" value="HATPase_RsbW-like"/>
    <property type="match status" value="1"/>
</dbReference>
<dbReference type="FunFam" id="3.30.565.10:FF:000028">
    <property type="entry name" value="PAS sensor protein"/>
    <property type="match status" value="1"/>
</dbReference>
<evidence type="ECO:0000256" key="6">
    <source>
        <dbReference type="ARBA" id="ARBA00022777"/>
    </source>
</evidence>
<dbReference type="SUPFAM" id="SSF55785">
    <property type="entry name" value="PYP-like sensor domain (PAS domain)"/>
    <property type="match status" value="2"/>
</dbReference>
<dbReference type="Pfam" id="PF00989">
    <property type="entry name" value="PAS"/>
    <property type="match status" value="1"/>
</dbReference>
<dbReference type="Pfam" id="PF07228">
    <property type="entry name" value="SpoIIE"/>
    <property type="match status" value="1"/>
</dbReference>
<dbReference type="InterPro" id="IPR035965">
    <property type="entry name" value="PAS-like_dom_sf"/>
</dbReference>
<reference evidence="17" key="1">
    <citation type="submission" date="2020-09" db="EMBL/GenBank/DDBJ databases">
        <title>Secondary metabolite and genome analysis of marine Streptomyces chumphonensis KK1-2T.</title>
        <authorList>
            <person name="Phongsopitanun W."/>
            <person name="Kanchanasin P."/>
            <person name="Pittayakhajonwut P."/>
            <person name="Suwanborirux K."/>
            <person name="Tanasupawat S."/>
        </authorList>
    </citation>
    <scope>NUCLEOTIDE SEQUENCE</scope>
    <source>
        <strain evidence="17">KK1-2</strain>
    </source>
</reference>
<dbReference type="GO" id="GO:0004722">
    <property type="term" value="F:protein serine/threonine phosphatase activity"/>
    <property type="evidence" value="ECO:0007669"/>
    <property type="project" value="UniProtKB-EC"/>
</dbReference>
<dbReference type="PROSITE" id="PS50112">
    <property type="entry name" value="PAS"/>
    <property type="match status" value="1"/>
</dbReference>
<dbReference type="AlphaFoldDB" id="A0A927EZP6"/>
<dbReference type="SMART" id="SM00065">
    <property type="entry name" value="GAF"/>
    <property type="match status" value="1"/>
</dbReference>
<dbReference type="EMBL" id="JACXYU010000007">
    <property type="protein sequence ID" value="MBD3932950.1"/>
    <property type="molecule type" value="Genomic_DNA"/>
</dbReference>
<dbReference type="Gene3D" id="3.30.450.40">
    <property type="match status" value="1"/>
</dbReference>
<comment type="catalytic activity">
    <reaction evidence="12">
        <text>O-phospho-L-seryl-[protein] + H2O = L-seryl-[protein] + phosphate</text>
        <dbReference type="Rhea" id="RHEA:20629"/>
        <dbReference type="Rhea" id="RHEA-COMP:9863"/>
        <dbReference type="Rhea" id="RHEA-COMP:11604"/>
        <dbReference type="ChEBI" id="CHEBI:15377"/>
        <dbReference type="ChEBI" id="CHEBI:29999"/>
        <dbReference type="ChEBI" id="CHEBI:43474"/>
        <dbReference type="ChEBI" id="CHEBI:83421"/>
        <dbReference type="EC" id="3.1.3.16"/>
    </reaction>
</comment>
<evidence type="ECO:0000256" key="10">
    <source>
        <dbReference type="ARBA" id="ARBA00022912"/>
    </source>
</evidence>
<protein>
    <recommendedName>
        <fullName evidence="1">protein-serine/threonine phosphatase</fullName>
        <ecNumber evidence="1">3.1.3.16</ecNumber>
    </recommendedName>
    <alternativeName>
        <fullName evidence="15">Protein-serine/threonine phosphatase</fullName>
    </alternativeName>
    <alternativeName>
        <fullName evidence="14">Serine/threonine-protein kinase</fullName>
    </alternativeName>
</protein>
<dbReference type="NCBIfam" id="TIGR00229">
    <property type="entry name" value="sensory_box"/>
    <property type="match status" value="1"/>
</dbReference>
<dbReference type="Gene3D" id="3.30.450.20">
    <property type="entry name" value="PAS domain"/>
    <property type="match status" value="2"/>
</dbReference>
<evidence type="ECO:0000256" key="5">
    <source>
        <dbReference type="ARBA" id="ARBA00022741"/>
    </source>
</evidence>
<dbReference type="Pfam" id="PF13581">
    <property type="entry name" value="HATPase_c_2"/>
    <property type="match status" value="1"/>
</dbReference>
<dbReference type="SUPFAM" id="SSF55874">
    <property type="entry name" value="ATPase domain of HSP90 chaperone/DNA topoisomerase II/histidine kinase"/>
    <property type="match status" value="1"/>
</dbReference>
<organism evidence="17 18">
    <name type="scientific">Streptomyces chumphonensis</name>
    <dbReference type="NCBI Taxonomy" id="1214925"/>
    <lineage>
        <taxon>Bacteria</taxon>
        <taxon>Bacillati</taxon>
        <taxon>Actinomycetota</taxon>
        <taxon>Actinomycetes</taxon>
        <taxon>Kitasatosporales</taxon>
        <taxon>Streptomycetaceae</taxon>
        <taxon>Streptomyces</taxon>
    </lineage>
</organism>
<gene>
    <name evidence="17" type="ORF">IF129_15495</name>
</gene>
<name>A0A927EZP6_9ACTN</name>
<keyword evidence="10" id="KW-0904">Protein phosphatase</keyword>
<evidence type="ECO:0000256" key="13">
    <source>
        <dbReference type="ARBA" id="ARBA00056274"/>
    </source>
</evidence>
<dbReference type="InterPro" id="IPR003018">
    <property type="entry name" value="GAF"/>
</dbReference>
<dbReference type="GO" id="GO:0016301">
    <property type="term" value="F:kinase activity"/>
    <property type="evidence" value="ECO:0007669"/>
    <property type="project" value="UniProtKB-KW"/>
</dbReference>
<dbReference type="SUPFAM" id="SSF55781">
    <property type="entry name" value="GAF domain-like"/>
    <property type="match status" value="1"/>
</dbReference>
<dbReference type="InterPro" id="IPR003594">
    <property type="entry name" value="HATPase_dom"/>
</dbReference>
<dbReference type="InterPro" id="IPR029016">
    <property type="entry name" value="GAF-like_dom_sf"/>
</dbReference>
<dbReference type="EC" id="3.1.3.16" evidence="1"/>
<dbReference type="InterPro" id="IPR036890">
    <property type="entry name" value="HATPase_C_sf"/>
</dbReference>
<sequence>MSDARASDHDLRGPLDAGVAAAAVLDARGRVVGWSPAAEELLGHGSAELTGRPFTDLFAVGGPDDAGERGGPAELDAVAGGVLRVHRVFRLVHRDGRVLRVALVAAPLLASAREEAPARIVLMADADDLQAWQTRQAMLRSLVNESPVGLGIYDTALRPVWVNARAGHELGSAVSTYAQVPLDEVWPRGEIISPRHPRTLAEVMRRVLATGQPVIDLHYRAGLPATPQDERVWSCSYFLLRDAAGNALGVCEESVDITDRYAAQERLVLLNEASARIGTTLDATRTAQELAAMAVPRLADRVDVHLLKEPVEGRDGLLTGDVGLCRAASRTAAGEAVVQGGEVTEPLAASTPAVRCMALGSSLLYATTDPAGRAWRAEFRWLLAVPVRARGTVLGAALFLRAGPEPFAEDDRVLAEELVARAGVAVDNARRYTQERDAALMLQRSLLPRNLPGRTAVDVAHRYLPSDARAGVGGDWFDVVPLSGTRVALAVGDVVGHGLRAAATMGRLRTTVRALARLDLPPDELLARLDDVVGQSTAEAEEDPSAAPAEEGSCGATCLYAVYDPVSGHLTAASAGHPAPVVRGPDGHVTPLELEPGPPLGVGGLPFESTEAELAEGSVVALFTDGLVRGVGHDLGAGLDALHDALAADAPRDLDAVCERVVTALPPGPTTDDAALLVARTHRLGPDQVVVHELEADPATVADARKEAARSLEDWGMGVLGFTTELIVSELVTNAVRYAEGPIQLRLIRDGRTLVCEVSDRGHTSPHLRRAAAEDEGGRGLFLIAQLARHWGTRYTPTGKTIWTEQDLDAPGLDVAG</sequence>
<keyword evidence="3" id="KW-0808">Transferase</keyword>
<dbReference type="SUPFAM" id="SSF81606">
    <property type="entry name" value="PP2C-like"/>
    <property type="match status" value="1"/>
</dbReference>
<evidence type="ECO:0000256" key="8">
    <source>
        <dbReference type="ARBA" id="ARBA00022840"/>
    </source>
</evidence>